<dbReference type="GeneID" id="87923926"/>
<dbReference type="RefSeq" id="XP_062751873.1">
    <property type="nucleotide sequence ID" value="XM_062904021.1"/>
</dbReference>
<comment type="caution">
    <text evidence="2">The sequence shown here is derived from an EMBL/GenBank/DDBJ whole genome shotgun (WGS) entry which is preliminary data.</text>
</comment>
<organism evidence="2 3">
    <name type="scientific">Trichoderma aggressivum f. europaeum</name>
    <dbReference type="NCBI Taxonomy" id="173218"/>
    <lineage>
        <taxon>Eukaryota</taxon>
        <taxon>Fungi</taxon>
        <taxon>Dikarya</taxon>
        <taxon>Ascomycota</taxon>
        <taxon>Pezizomycotina</taxon>
        <taxon>Sordariomycetes</taxon>
        <taxon>Hypocreomycetidae</taxon>
        <taxon>Hypocreales</taxon>
        <taxon>Hypocreaceae</taxon>
        <taxon>Trichoderma</taxon>
    </lineage>
</organism>
<dbReference type="Gene3D" id="3.40.50.150">
    <property type="entry name" value="Vaccinia Virus protein VP39"/>
    <property type="match status" value="1"/>
</dbReference>
<accession>A0AAE1I8W5</accession>
<reference evidence="2" key="1">
    <citation type="submission" date="2023-11" db="EMBL/GenBank/DDBJ databases">
        <title>The genome sequences of three competitors of mushroom-forming fungi.</title>
        <authorList>
            <person name="Beijen E."/>
            <person name="Ohm R.A."/>
        </authorList>
    </citation>
    <scope>NUCLEOTIDE SEQUENCE</scope>
    <source>
        <strain evidence="2">CBS 100526</strain>
    </source>
</reference>
<name>A0AAE1I8W5_9HYPO</name>
<dbReference type="Pfam" id="PF13489">
    <property type="entry name" value="Methyltransf_23"/>
    <property type="match status" value="1"/>
</dbReference>
<dbReference type="InterPro" id="IPR050444">
    <property type="entry name" value="Polyketide_Synthase"/>
</dbReference>
<dbReference type="InterPro" id="IPR029063">
    <property type="entry name" value="SAM-dependent_MTases_sf"/>
</dbReference>
<evidence type="ECO:0000313" key="3">
    <source>
        <dbReference type="Proteomes" id="UP001273209"/>
    </source>
</evidence>
<evidence type="ECO:0000256" key="1">
    <source>
        <dbReference type="ARBA" id="ARBA00022679"/>
    </source>
</evidence>
<evidence type="ECO:0000313" key="2">
    <source>
        <dbReference type="EMBL" id="KAK4064121.1"/>
    </source>
</evidence>
<dbReference type="GO" id="GO:0016740">
    <property type="term" value="F:transferase activity"/>
    <property type="evidence" value="ECO:0007669"/>
    <property type="project" value="UniProtKB-KW"/>
</dbReference>
<proteinExistence type="predicted"/>
<dbReference type="Proteomes" id="UP001273209">
    <property type="component" value="Unassembled WGS sequence"/>
</dbReference>
<dbReference type="SUPFAM" id="SSF53335">
    <property type="entry name" value="S-adenosyl-L-methionine-dependent methyltransferases"/>
    <property type="match status" value="1"/>
</dbReference>
<dbReference type="AlphaFoldDB" id="A0AAE1I8W5"/>
<dbReference type="PANTHER" id="PTHR45681:SF6">
    <property type="entry name" value="POLYKETIDE SYNTHASE 37"/>
    <property type="match status" value="1"/>
</dbReference>
<gene>
    <name evidence="2" type="ORF">Triagg1_9100</name>
</gene>
<protein>
    <submittedName>
        <fullName evidence="2">Uncharacterized protein</fullName>
    </submittedName>
</protein>
<keyword evidence="3" id="KW-1185">Reference proteome</keyword>
<dbReference type="PANTHER" id="PTHR45681">
    <property type="entry name" value="POLYKETIDE SYNTHASE 44-RELATED"/>
    <property type="match status" value="1"/>
</dbReference>
<dbReference type="EMBL" id="JAWRVG010000049">
    <property type="protein sequence ID" value="KAK4064121.1"/>
    <property type="molecule type" value="Genomic_DNA"/>
</dbReference>
<keyword evidence="1" id="KW-0808">Transferase</keyword>
<sequence>MDALMSRRDPFKLIPTSQSRQLQGLTCTSFIPPGPRDYEELYTKPQWELEVAGAVASLPTSRGDNVDDLELLNDKIDRSELPAMVWLFQRIFEWIDFLFPWIEAGARPTYHPKEYSPARLIFSSSQLWEGILRPLATTFESYTFTDISTGFFEVAAEAFAPWVDEMIFKRLNAEKDVIEQGYQEKTYGFIIASNVLYATKTLSETMQNVCRPLKSGGQLLLLEVTSEIVRVELMMAGLSGWRLGGDDGRRHGPTITRDQWDSLLKDTDFSGVDRVISDFVDEPKYMTSVMISQAVDSDVTLLRQPLLTSAWATTVGFVQGSFRQSIWQSFGWPLQRSIYQYPHVAVQHMNFDDDITDTSVSVIAGAVIRLIYAAQRKFNDEIIWTNEPELLIKDGKL</sequence>